<evidence type="ECO:0000313" key="1">
    <source>
        <dbReference type="EMBL" id="GGB13844.1"/>
    </source>
</evidence>
<protein>
    <submittedName>
        <fullName evidence="1">Uncharacterized protein</fullName>
    </submittedName>
</protein>
<name>A0A916SU77_9HYPH</name>
<reference evidence="1" key="1">
    <citation type="journal article" date="2014" name="Int. J. Syst. Evol. Microbiol.">
        <title>Complete genome sequence of Corynebacterium casei LMG S-19264T (=DSM 44701T), isolated from a smear-ripened cheese.</title>
        <authorList>
            <consortium name="US DOE Joint Genome Institute (JGI-PGF)"/>
            <person name="Walter F."/>
            <person name="Albersmeier A."/>
            <person name="Kalinowski J."/>
            <person name="Ruckert C."/>
        </authorList>
    </citation>
    <scope>NUCLEOTIDE SEQUENCE</scope>
    <source>
        <strain evidence="1">CGMCC 1.15082</strain>
    </source>
</reference>
<dbReference type="Proteomes" id="UP000646478">
    <property type="component" value="Unassembled WGS sequence"/>
</dbReference>
<dbReference type="RefSeq" id="WP_188826578.1">
    <property type="nucleotide sequence ID" value="NZ_BMHH01000057.1"/>
</dbReference>
<evidence type="ECO:0000313" key="2">
    <source>
        <dbReference type="Proteomes" id="UP000646478"/>
    </source>
</evidence>
<reference evidence="1" key="2">
    <citation type="submission" date="2020-09" db="EMBL/GenBank/DDBJ databases">
        <authorList>
            <person name="Sun Q."/>
            <person name="Zhou Y."/>
        </authorList>
    </citation>
    <scope>NUCLEOTIDE SEQUENCE</scope>
    <source>
        <strain evidence="1">CGMCC 1.15082</strain>
    </source>
</reference>
<dbReference type="EMBL" id="BMHH01000057">
    <property type="protein sequence ID" value="GGB13844.1"/>
    <property type="molecule type" value="Genomic_DNA"/>
</dbReference>
<gene>
    <name evidence="1" type="ORF">GCM10011491_46890</name>
</gene>
<accession>A0A916SU77</accession>
<sequence>MKKSIEPQSKIVPNGQLVIKSPTKWERFPQGSPITITAEYTGTDGAVKTVVWENETGAGNAPSSEAYVFNPPRSILKDGKFTTDFTYYTIWGSDIVRIWCRPEDSSVALEPAWVGMFIDNSVEPLTGYIVTLDSWDGDPVTLGSEFHYFRARYVDCSTLKNPPAPWDGTVTWSVSLDPSTPAGTMVRFLTSDPAFTTYACGFFLTGHAIYI</sequence>
<keyword evidence="2" id="KW-1185">Reference proteome</keyword>
<comment type="caution">
    <text evidence="1">The sequence shown here is derived from an EMBL/GenBank/DDBJ whole genome shotgun (WGS) entry which is preliminary data.</text>
</comment>
<dbReference type="AlphaFoldDB" id="A0A916SU77"/>
<organism evidence="1 2">
    <name type="scientific">Brucella endophytica</name>
    <dbReference type="NCBI Taxonomy" id="1963359"/>
    <lineage>
        <taxon>Bacteria</taxon>
        <taxon>Pseudomonadati</taxon>
        <taxon>Pseudomonadota</taxon>
        <taxon>Alphaproteobacteria</taxon>
        <taxon>Hyphomicrobiales</taxon>
        <taxon>Brucellaceae</taxon>
        <taxon>Brucella/Ochrobactrum group</taxon>
        <taxon>Brucella</taxon>
    </lineage>
</organism>
<proteinExistence type="predicted"/>